<organism evidence="1 2">
    <name type="scientific">Vibrio ishigakensis</name>
    <dbReference type="NCBI Taxonomy" id="1481914"/>
    <lineage>
        <taxon>Bacteria</taxon>
        <taxon>Pseudomonadati</taxon>
        <taxon>Pseudomonadota</taxon>
        <taxon>Gammaproteobacteria</taxon>
        <taxon>Vibrionales</taxon>
        <taxon>Vibrionaceae</taxon>
        <taxon>Vibrio</taxon>
    </lineage>
</organism>
<proteinExistence type="predicted"/>
<reference evidence="1 2" key="1">
    <citation type="submission" date="2015-01" db="EMBL/GenBank/DDBJ databases">
        <title>Vibrio sp. C1 JCM 19231 whole genome shotgun sequence.</title>
        <authorList>
            <person name="Sawabe T."/>
            <person name="Meirelles P."/>
            <person name="Feng G."/>
            <person name="Sayaka M."/>
            <person name="Hattori M."/>
            <person name="Ohkuma M."/>
        </authorList>
    </citation>
    <scope>NUCLEOTIDE SEQUENCE [LARGE SCALE GENOMIC DNA]</scope>
    <source>
        <strain evidence="2">JCM 19231</strain>
    </source>
</reference>
<comment type="caution">
    <text evidence="1">The sequence shown here is derived from an EMBL/GenBank/DDBJ whole genome shotgun (WGS) entry which is preliminary data.</text>
</comment>
<evidence type="ECO:0000313" key="1">
    <source>
        <dbReference type="EMBL" id="GAM57965.1"/>
    </source>
</evidence>
<name>A0A0B8NTY4_9VIBR</name>
<accession>A0A0B8NTY4</accession>
<evidence type="ECO:0000313" key="2">
    <source>
        <dbReference type="Proteomes" id="UP000031671"/>
    </source>
</evidence>
<dbReference type="EMBL" id="BBRZ01000069">
    <property type="protein sequence ID" value="GAM57965.1"/>
    <property type="molecule type" value="Genomic_DNA"/>
</dbReference>
<sequence>MQGTEHHYTDERHCMTLEIKPADSEYIQVSSEVSKTELSLNMGKYQLRL</sequence>
<gene>
    <name evidence="1" type="ORF">JCM19231_5907</name>
</gene>
<dbReference type="AlphaFoldDB" id="A0A0B8NTY4"/>
<keyword evidence="2" id="KW-1185">Reference proteome</keyword>
<protein>
    <submittedName>
        <fullName evidence="1">Uncharacterized protein</fullName>
    </submittedName>
</protein>
<dbReference type="Proteomes" id="UP000031671">
    <property type="component" value="Unassembled WGS sequence"/>
</dbReference>
<reference evidence="1 2" key="2">
    <citation type="submission" date="2015-01" db="EMBL/GenBank/DDBJ databases">
        <authorList>
            <consortium name="NBRP consortium"/>
            <person name="Sawabe T."/>
            <person name="Meirelles P."/>
            <person name="Feng G."/>
            <person name="Sayaka M."/>
            <person name="Hattori M."/>
            <person name="Ohkuma M."/>
        </authorList>
    </citation>
    <scope>NUCLEOTIDE SEQUENCE [LARGE SCALE GENOMIC DNA]</scope>
    <source>
        <strain evidence="2">JCM 19231</strain>
    </source>
</reference>